<keyword evidence="1" id="KW-0812">Transmembrane</keyword>
<sequence length="90" mass="10098">MGSGWLFYQVGKFIVNIVPFFRSGVVLSIVILDLQNPKRRTLLVHYIAFTDAVRSRENHYNAGMETRQYHYAGVGIPADHCALSTGLVIS</sequence>
<evidence type="ECO:0000313" key="3">
    <source>
        <dbReference type="Proteomes" id="UP001497512"/>
    </source>
</evidence>
<organism evidence="2 3">
    <name type="scientific">Sphagnum troendelagicum</name>
    <dbReference type="NCBI Taxonomy" id="128251"/>
    <lineage>
        <taxon>Eukaryota</taxon>
        <taxon>Viridiplantae</taxon>
        <taxon>Streptophyta</taxon>
        <taxon>Embryophyta</taxon>
        <taxon>Bryophyta</taxon>
        <taxon>Sphagnophytina</taxon>
        <taxon>Sphagnopsida</taxon>
        <taxon>Sphagnales</taxon>
        <taxon>Sphagnaceae</taxon>
        <taxon>Sphagnum</taxon>
    </lineage>
</organism>
<keyword evidence="1" id="KW-0472">Membrane</keyword>
<proteinExistence type="predicted"/>
<evidence type="ECO:0000313" key="2">
    <source>
        <dbReference type="EMBL" id="CAK9222727.1"/>
    </source>
</evidence>
<accession>A0ABP0UIM6</accession>
<protein>
    <submittedName>
        <fullName evidence="2">Uncharacterized protein</fullName>
    </submittedName>
</protein>
<keyword evidence="3" id="KW-1185">Reference proteome</keyword>
<gene>
    <name evidence="2" type="ORF">CSSPTR1EN2_LOCUS16346</name>
</gene>
<dbReference type="EMBL" id="OZ019896">
    <property type="protein sequence ID" value="CAK9222727.1"/>
    <property type="molecule type" value="Genomic_DNA"/>
</dbReference>
<name>A0ABP0UIM6_9BRYO</name>
<dbReference type="Proteomes" id="UP001497512">
    <property type="component" value="Chromosome 4"/>
</dbReference>
<keyword evidence="1" id="KW-1133">Transmembrane helix</keyword>
<reference evidence="2" key="1">
    <citation type="submission" date="2024-02" db="EMBL/GenBank/DDBJ databases">
        <authorList>
            <consortium name="ELIXIR-Norway"/>
            <consortium name="Elixir Norway"/>
        </authorList>
    </citation>
    <scope>NUCLEOTIDE SEQUENCE</scope>
</reference>
<evidence type="ECO:0000256" key="1">
    <source>
        <dbReference type="SAM" id="Phobius"/>
    </source>
</evidence>
<feature type="transmembrane region" description="Helical" evidence="1">
    <location>
        <begin position="13"/>
        <end position="32"/>
    </location>
</feature>